<dbReference type="InterPro" id="IPR008928">
    <property type="entry name" value="6-hairpin_glycosidase_sf"/>
</dbReference>
<dbReference type="Proteomes" id="UP000663760">
    <property type="component" value="Chromosome 2"/>
</dbReference>
<dbReference type="InterPro" id="IPR001701">
    <property type="entry name" value="Glyco_hydro_9"/>
</dbReference>
<keyword evidence="8" id="KW-0624">Polysaccharide degradation</keyword>
<evidence type="ECO:0000313" key="12">
    <source>
        <dbReference type="Proteomes" id="UP000663760"/>
    </source>
</evidence>
<feature type="chain" id="PRO_5029595376" description="cellulase" evidence="9">
    <location>
        <begin position="20"/>
        <end position="486"/>
    </location>
</feature>
<evidence type="ECO:0000256" key="8">
    <source>
        <dbReference type="ARBA" id="ARBA00023326"/>
    </source>
</evidence>
<keyword evidence="5" id="KW-0136">Cellulose degradation</keyword>
<comment type="similarity">
    <text evidence="2">Belongs to the glycosyl hydrolase 9 (cellulase E) family.</text>
</comment>
<keyword evidence="7" id="KW-0326">Glycosidase</keyword>
<dbReference type="EMBL" id="LR746265">
    <property type="protein sequence ID" value="CAA7391682.1"/>
    <property type="molecule type" value="Genomic_DNA"/>
</dbReference>
<evidence type="ECO:0000256" key="9">
    <source>
        <dbReference type="SAM" id="SignalP"/>
    </source>
</evidence>
<dbReference type="SUPFAM" id="SSF48208">
    <property type="entry name" value="Six-hairpin glycosidases"/>
    <property type="match status" value="1"/>
</dbReference>
<protein>
    <recommendedName>
        <fullName evidence="3">cellulase</fullName>
        <ecNumber evidence="3">3.2.1.4</ecNumber>
    </recommendedName>
</protein>
<dbReference type="GO" id="GO:0008810">
    <property type="term" value="F:cellulase activity"/>
    <property type="evidence" value="ECO:0007669"/>
    <property type="project" value="UniProtKB-EC"/>
</dbReference>
<evidence type="ECO:0000256" key="1">
    <source>
        <dbReference type="ARBA" id="ARBA00000966"/>
    </source>
</evidence>
<evidence type="ECO:0000256" key="7">
    <source>
        <dbReference type="ARBA" id="ARBA00023295"/>
    </source>
</evidence>
<evidence type="ECO:0000256" key="5">
    <source>
        <dbReference type="ARBA" id="ARBA00023001"/>
    </source>
</evidence>
<dbReference type="PANTHER" id="PTHR22298">
    <property type="entry name" value="ENDO-1,4-BETA-GLUCANASE"/>
    <property type="match status" value="1"/>
</dbReference>
<organism evidence="11 12">
    <name type="scientific">Spirodela intermedia</name>
    <name type="common">Intermediate duckweed</name>
    <dbReference type="NCBI Taxonomy" id="51605"/>
    <lineage>
        <taxon>Eukaryota</taxon>
        <taxon>Viridiplantae</taxon>
        <taxon>Streptophyta</taxon>
        <taxon>Embryophyta</taxon>
        <taxon>Tracheophyta</taxon>
        <taxon>Spermatophyta</taxon>
        <taxon>Magnoliopsida</taxon>
        <taxon>Liliopsida</taxon>
        <taxon>Araceae</taxon>
        <taxon>Lemnoideae</taxon>
        <taxon>Spirodela</taxon>
    </lineage>
</organism>
<dbReference type="GO" id="GO:0030245">
    <property type="term" value="P:cellulose catabolic process"/>
    <property type="evidence" value="ECO:0007669"/>
    <property type="project" value="UniProtKB-KW"/>
</dbReference>
<dbReference type="AlphaFoldDB" id="A0A7I8K550"/>
<evidence type="ECO:0000256" key="2">
    <source>
        <dbReference type="ARBA" id="ARBA00007072"/>
    </source>
</evidence>
<evidence type="ECO:0000256" key="6">
    <source>
        <dbReference type="ARBA" id="ARBA00023277"/>
    </source>
</evidence>
<proteinExistence type="inferred from homology"/>
<accession>A0A7I8K550</accession>
<dbReference type="Pfam" id="PF00759">
    <property type="entry name" value="Glyco_hydro_9"/>
    <property type="match status" value="1"/>
</dbReference>
<evidence type="ECO:0000259" key="10">
    <source>
        <dbReference type="Pfam" id="PF00759"/>
    </source>
</evidence>
<comment type="catalytic activity">
    <reaction evidence="1">
        <text>Endohydrolysis of (1-&gt;4)-beta-D-glucosidic linkages in cellulose, lichenin and cereal beta-D-glucans.</text>
        <dbReference type="EC" id="3.2.1.4"/>
    </reaction>
</comment>
<evidence type="ECO:0000256" key="3">
    <source>
        <dbReference type="ARBA" id="ARBA00012601"/>
    </source>
</evidence>
<dbReference type="EC" id="3.2.1.4" evidence="3"/>
<dbReference type="OrthoDB" id="10257085at2759"/>
<dbReference type="Gene3D" id="1.50.10.10">
    <property type="match status" value="1"/>
</dbReference>
<sequence length="486" mass="52947">MDGAARWARLFILLPAVAAVLLPQFTATVSRGDGRHRHPLRSRRRSHDYPAALEKCLLFFEGQRSGKLPSSQRLDWRGDSGLHDGDQIGVDLVGGYYDAGDNVKFGFPMGFSTTVLSWGVVDFGREALRWATDYLLKATAGAGRVHVQVGDPYGDHGCWERPEDMDTSRSVAAETPAALAAASVVFRSADPAYAAKLVERSIMIFAFADANRGSYSQSLGSTVCPFYRDFSGYEDELVLAAAWIYKASNITFYREYVAKNIDQLYIDGGNVGEFGWDDKHAGVYVLVAENSILDVRSAVEEKADSFVCSVLPESPTRPVDHSPGGLLFKTGGSNLQHTAALSFLLAVYARHLSRTGRTVRCGGGVVAPPSALVRLAQSQVDYILGDNPLNMSNMVGYGGRFPRRIHHQAASLPSLERHPTRIGCGEGTPYYLSQDPDPNLLIGAIVGGPNISDAYPDSRAMFQSSEPATYIKAPLVDLLAYLSRRR</sequence>
<feature type="domain" description="Glycoside hydrolase family 9" evidence="10">
    <location>
        <begin position="49"/>
        <end position="478"/>
    </location>
</feature>
<reference evidence="11" key="1">
    <citation type="submission" date="2020-02" db="EMBL/GenBank/DDBJ databases">
        <authorList>
            <person name="Scholz U."/>
            <person name="Mascher M."/>
            <person name="Fiebig A."/>
        </authorList>
    </citation>
    <scope>NUCLEOTIDE SEQUENCE</scope>
</reference>
<evidence type="ECO:0000256" key="4">
    <source>
        <dbReference type="ARBA" id="ARBA00022801"/>
    </source>
</evidence>
<keyword evidence="4" id="KW-0378">Hydrolase</keyword>
<feature type="signal peptide" evidence="9">
    <location>
        <begin position="1"/>
        <end position="19"/>
    </location>
</feature>
<evidence type="ECO:0000313" key="11">
    <source>
        <dbReference type="EMBL" id="CAA7391682.1"/>
    </source>
</evidence>
<dbReference type="InterPro" id="IPR012341">
    <property type="entry name" value="6hp_glycosidase-like_sf"/>
</dbReference>
<keyword evidence="9" id="KW-0732">Signal</keyword>
<keyword evidence="6" id="KW-0119">Carbohydrate metabolism</keyword>
<keyword evidence="12" id="KW-1185">Reference proteome</keyword>
<gene>
    <name evidence="11" type="ORF">SI8410_02002944</name>
</gene>
<name>A0A7I8K550_SPIIN</name>